<proteinExistence type="predicted"/>
<reference evidence="2 3" key="1">
    <citation type="submission" date="2016-08" db="EMBL/GenBank/DDBJ databases">
        <title>Evolution of the type three secretion system and type three effector repertoires in Xanthomonas.</title>
        <authorList>
            <person name="Merda D."/>
            <person name="Briand M."/>
            <person name="Bosis E."/>
            <person name="Rousseau C."/>
            <person name="Portier P."/>
            <person name="Jacques M.-A."/>
            <person name="Fischer-Le Saux M."/>
        </authorList>
    </citation>
    <scope>NUCLEOTIDE SEQUENCE [LARGE SCALE GENOMIC DNA]</scope>
    <source>
        <strain evidence="2 3">CFBP 7409</strain>
    </source>
</reference>
<sequence length="110" mass="11901">MKNSVSRFQGKSFGWGFILFIGLFSASAFWGESVGLSKLAAAVLFGVSGFIPFLIQAFTGCALDGAWVARFSRREHPTKYWLLLALSAAIGIGFSYDAYSTYMEAAHVAA</sequence>
<organism evidence="2 3">
    <name type="scientific">Xanthomonas arboricola pv. guizotiae</name>
    <dbReference type="NCBI Taxonomy" id="487867"/>
    <lineage>
        <taxon>Bacteria</taxon>
        <taxon>Pseudomonadati</taxon>
        <taxon>Pseudomonadota</taxon>
        <taxon>Gammaproteobacteria</taxon>
        <taxon>Lysobacterales</taxon>
        <taxon>Lysobacteraceae</taxon>
        <taxon>Xanthomonas</taxon>
    </lineage>
</organism>
<accession>A0A2S6ZPI6</accession>
<keyword evidence="1" id="KW-1133">Transmembrane helix</keyword>
<evidence type="ECO:0000313" key="2">
    <source>
        <dbReference type="EMBL" id="PPT94164.1"/>
    </source>
</evidence>
<gene>
    <name evidence="2" type="ORF">XarbCFBP7409_19735</name>
</gene>
<comment type="caution">
    <text evidence="2">The sequence shown here is derived from an EMBL/GenBank/DDBJ whole genome shotgun (WGS) entry which is preliminary data.</text>
</comment>
<name>A0A2S6ZPI6_9XANT</name>
<feature type="transmembrane region" description="Helical" evidence="1">
    <location>
        <begin position="42"/>
        <end position="68"/>
    </location>
</feature>
<dbReference type="RefSeq" id="WP_024938819.1">
    <property type="nucleotide sequence ID" value="NZ_MDSK01000015.1"/>
</dbReference>
<dbReference type="Proteomes" id="UP000238049">
    <property type="component" value="Unassembled WGS sequence"/>
</dbReference>
<evidence type="ECO:0000256" key="1">
    <source>
        <dbReference type="SAM" id="Phobius"/>
    </source>
</evidence>
<feature type="transmembrane region" description="Helical" evidence="1">
    <location>
        <begin position="80"/>
        <end position="99"/>
    </location>
</feature>
<protein>
    <submittedName>
        <fullName evidence="2">Uncharacterized protein</fullName>
    </submittedName>
</protein>
<keyword evidence="1" id="KW-0812">Transmembrane</keyword>
<evidence type="ECO:0000313" key="3">
    <source>
        <dbReference type="Proteomes" id="UP000238049"/>
    </source>
</evidence>
<keyword evidence="1" id="KW-0472">Membrane</keyword>
<dbReference type="EMBL" id="MDSL01000065">
    <property type="protein sequence ID" value="PPT94164.1"/>
    <property type="molecule type" value="Genomic_DNA"/>
</dbReference>
<dbReference type="AlphaFoldDB" id="A0A2S6ZPI6"/>
<feature type="transmembrane region" description="Helical" evidence="1">
    <location>
        <begin position="12"/>
        <end position="30"/>
    </location>
</feature>